<sequence>MKKIVSVLVAFVVFLSLAVPAQAAEGAITNDEQRILTALDQGVTVGGKTFNITATDRTQAENYLKQKDLTTAEVDAVVSNIEAARALAAAQNVDVTNINSLRELLLAFPTDVVAQLKDYVLAAADVLGLSVTFGPGSVSIVDTTGSDSVTSGGSNPVYTTGSAVKQTGVSYVASIATVGALLVLAAGAFVVGRKSRLA</sequence>
<dbReference type="OrthoDB" id="2193705at2"/>
<keyword evidence="1" id="KW-0812">Transmembrane</keyword>
<reference evidence="3 4" key="1">
    <citation type="submission" date="2017-05" db="EMBL/GenBank/DDBJ databases">
        <title>The Genome Sequence of Enterococcus sp. 8G7_MSG3316.</title>
        <authorList>
            <consortium name="The Broad Institute Genomics Platform"/>
            <consortium name="The Broad Institute Genomic Center for Infectious Diseases"/>
            <person name="Earl A."/>
            <person name="Manson A."/>
            <person name="Schwartman J."/>
            <person name="Gilmore M."/>
            <person name="Abouelleil A."/>
            <person name="Cao P."/>
            <person name="Chapman S."/>
            <person name="Cusick C."/>
            <person name="Shea T."/>
            <person name="Young S."/>
            <person name="Neafsey D."/>
            <person name="Nusbaum C."/>
            <person name="Birren B."/>
        </authorList>
    </citation>
    <scope>NUCLEOTIDE SEQUENCE [LARGE SCALE GENOMIC DNA]</scope>
    <source>
        <strain evidence="3 4">8G7_MSG3316</strain>
    </source>
</reference>
<proteinExistence type="predicted"/>
<feature type="transmembrane region" description="Helical" evidence="1">
    <location>
        <begin position="171"/>
        <end position="192"/>
    </location>
</feature>
<evidence type="ECO:0000313" key="3">
    <source>
        <dbReference type="EMBL" id="OTN75872.1"/>
    </source>
</evidence>
<organism evidence="3 4">
    <name type="scientific">Candidatus Enterococcus testudinis</name>
    <dbReference type="NCBI Taxonomy" id="1834191"/>
    <lineage>
        <taxon>Bacteria</taxon>
        <taxon>Bacillati</taxon>
        <taxon>Bacillota</taxon>
        <taxon>Bacilli</taxon>
        <taxon>Lactobacillales</taxon>
        <taxon>Enterococcaceae</taxon>
        <taxon>Enterococcus</taxon>
    </lineage>
</organism>
<evidence type="ECO:0000256" key="1">
    <source>
        <dbReference type="SAM" id="Phobius"/>
    </source>
</evidence>
<dbReference type="STRING" id="1834191.A5886_000948"/>
<dbReference type="Proteomes" id="UP000195043">
    <property type="component" value="Unassembled WGS sequence"/>
</dbReference>
<feature type="signal peptide" evidence="2">
    <location>
        <begin position="1"/>
        <end position="23"/>
    </location>
</feature>
<feature type="chain" id="PRO_5013280828" description="Gram-positive cocci surface proteins LPxTG domain-containing protein" evidence="2">
    <location>
        <begin position="24"/>
        <end position="198"/>
    </location>
</feature>
<name>A0A242A4J0_9ENTE</name>
<keyword evidence="4" id="KW-1185">Reference proteome</keyword>
<dbReference type="EMBL" id="NGKU01000001">
    <property type="protein sequence ID" value="OTN75872.1"/>
    <property type="molecule type" value="Genomic_DNA"/>
</dbReference>
<evidence type="ECO:0000256" key="2">
    <source>
        <dbReference type="SAM" id="SignalP"/>
    </source>
</evidence>
<accession>A0A242A4J0</accession>
<keyword evidence="1" id="KW-1133">Transmembrane helix</keyword>
<keyword evidence="2" id="KW-0732">Signal</keyword>
<gene>
    <name evidence="3" type="ORF">A5886_000948</name>
</gene>
<keyword evidence="1" id="KW-0472">Membrane</keyword>
<protein>
    <recommendedName>
        <fullName evidence="5">Gram-positive cocci surface proteins LPxTG domain-containing protein</fullName>
    </recommendedName>
</protein>
<evidence type="ECO:0000313" key="4">
    <source>
        <dbReference type="Proteomes" id="UP000195043"/>
    </source>
</evidence>
<evidence type="ECO:0008006" key="5">
    <source>
        <dbReference type="Google" id="ProtNLM"/>
    </source>
</evidence>
<dbReference type="RefSeq" id="WP_086273888.1">
    <property type="nucleotide sequence ID" value="NZ_NGKU01000001.1"/>
</dbReference>
<dbReference type="AlphaFoldDB" id="A0A242A4J0"/>
<comment type="caution">
    <text evidence="3">The sequence shown here is derived from an EMBL/GenBank/DDBJ whole genome shotgun (WGS) entry which is preliminary data.</text>
</comment>